<reference evidence="1 2" key="1">
    <citation type="journal article" date="2013" name="ISME J.">
        <title>A metabolic model for members of the genus Tetrasphaera involved in enhanced biological phosphorus removal.</title>
        <authorList>
            <person name="Kristiansen R."/>
            <person name="Nguyen H.T.T."/>
            <person name="Saunders A.M."/>
            <person name="Nielsen J.L."/>
            <person name="Wimmer R."/>
            <person name="Le V.Q."/>
            <person name="McIlroy S.J."/>
            <person name="Petrovski S."/>
            <person name="Seviour R.J."/>
            <person name="Calteau A."/>
            <person name="Nielsen K.L."/>
            <person name="Nielsen P.H."/>
        </authorList>
    </citation>
    <scope>NUCLEOTIDE SEQUENCE [LARGE SCALE GENOMIC DNA]</scope>
    <source>
        <strain evidence="1 2">Lp2</strain>
    </source>
</reference>
<evidence type="ECO:0000313" key="1">
    <source>
        <dbReference type="EMBL" id="CCH70943.1"/>
    </source>
</evidence>
<dbReference type="HOGENOM" id="CLU_050209_0_0_11"/>
<dbReference type="AlphaFoldDB" id="N0E1V0"/>
<organism evidence="1 2">
    <name type="scientific">Phycicoccus elongatus Lp2</name>
    <dbReference type="NCBI Taxonomy" id="1193181"/>
    <lineage>
        <taxon>Bacteria</taxon>
        <taxon>Bacillati</taxon>
        <taxon>Actinomycetota</taxon>
        <taxon>Actinomycetes</taxon>
        <taxon>Micrococcales</taxon>
        <taxon>Intrasporangiaceae</taxon>
        <taxon>Phycicoccus</taxon>
    </lineage>
</organism>
<accession>N0E1V0</accession>
<dbReference type="EMBL" id="CAIZ01000144">
    <property type="protein sequence ID" value="CCH70943.1"/>
    <property type="molecule type" value="Genomic_DNA"/>
</dbReference>
<gene>
    <name evidence="1" type="ORF">BN10_720022</name>
</gene>
<evidence type="ECO:0000313" key="2">
    <source>
        <dbReference type="Proteomes" id="UP000013167"/>
    </source>
</evidence>
<dbReference type="eggNOG" id="COG0433">
    <property type="taxonomic scope" value="Bacteria"/>
</dbReference>
<dbReference type="STRING" id="1193181.BN10_720022"/>
<keyword evidence="2" id="KW-1185">Reference proteome</keyword>
<name>N0E1V0_9MICO</name>
<sequence length="279" mass="29925">MLTISTMPIRTRTPSTRETSNLVSHILRLRALGRHLEVRCIGDSADVLASAMTASWSRCLSNGGGDCGPSDALHLDAHLDDPGRLAHQLMRTTQEITRTLIAGQAGRLLMLHAGAVSHPETGASLVYVAPGGTGKTTLSRLLGQRFGYLTDETVGIADDGAIHPYPKPLSVRRPDAPHLKDELSPDGLGLLPAPIAPQVARIIVLDRDPELGTSVETEELSVMDALFAVVEQTSSLSWLDRPLHRLADLLEASGPVLRVRYAEASEIEDYLSALLAGRS</sequence>
<comment type="caution">
    <text evidence="1">The sequence shown here is derived from an EMBL/GenBank/DDBJ whole genome shotgun (WGS) entry which is preliminary data.</text>
</comment>
<dbReference type="Proteomes" id="UP000013167">
    <property type="component" value="Unassembled WGS sequence"/>
</dbReference>
<protein>
    <submittedName>
        <fullName evidence="1">Uncharacterized protein</fullName>
    </submittedName>
</protein>
<proteinExistence type="predicted"/>